<evidence type="ECO:0000313" key="1">
    <source>
        <dbReference type="EMBL" id="JAD20139.1"/>
    </source>
</evidence>
<accession>A0A0A8Y2Z6</accession>
<sequence>MECSTRSSSAVMLPELLLQDGAPHELPCRRSSMLRCVICMAGSIELNWIDVLGWTGRRAAGCARVS</sequence>
<dbReference type="EMBL" id="GBRH01277756">
    <property type="protein sequence ID" value="JAD20139.1"/>
    <property type="molecule type" value="Transcribed_RNA"/>
</dbReference>
<dbReference type="AlphaFoldDB" id="A0A0A8Y2Z6"/>
<reference evidence="1" key="1">
    <citation type="submission" date="2014-09" db="EMBL/GenBank/DDBJ databases">
        <authorList>
            <person name="Magalhaes I.L.F."/>
            <person name="Oliveira U."/>
            <person name="Santos F.R."/>
            <person name="Vidigal T.H.D.A."/>
            <person name="Brescovit A.D."/>
            <person name="Santos A.J."/>
        </authorList>
    </citation>
    <scope>NUCLEOTIDE SEQUENCE</scope>
    <source>
        <tissue evidence="1">Shoot tissue taken approximately 20 cm above the soil surface</tissue>
    </source>
</reference>
<proteinExistence type="predicted"/>
<name>A0A0A8Y2Z6_ARUDO</name>
<organism evidence="1">
    <name type="scientific">Arundo donax</name>
    <name type="common">Giant reed</name>
    <name type="synonym">Donax arundinaceus</name>
    <dbReference type="NCBI Taxonomy" id="35708"/>
    <lineage>
        <taxon>Eukaryota</taxon>
        <taxon>Viridiplantae</taxon>
        <taxon>Streptophyta</taxon>
        <taxon>Embryophyta</taxon>
        <taxon>Tracheophyta</taxon>
        <taxon>Spermatophyta</taxon>
        <taxon>Magnoliopsida</taxon>
        <taxon>Liliopsida</taxon>
        <taxon>Poales</taxon>
        <taxon>Poaceae</taxon>
        <taxon>PACMAD clade</taxon>
        <taxon>Arundinoideae</taxon>
        <taxon>Arundineae</taxon>
        <taxon>Arundo</taxon>
    </lineage>
</organism>
<reference evidence="1" key="2">
    <citation type="journal article" date="2015" name="Data Brief">
        <title>Shoot transcriptome of the giant reed, Arundo donax.</title>
        <authorList>
            <person name="Barrero R.A."/>
            <person name="Guerrero F.D."/>
            <person name="Moolhuijzen P."/>
            <person name="Goolsby J.A."/>
            <person name="Tidwell J."/>
            <person name="Bellgard S.E."/>
            <person name="Bellgard M.I."/>
        </authorList>
    </citation>
    <scope>NUCLEOTIDE SEQUENCE</scope>
    <source>
        <tissue evidence="1">Shoot tissue taken approximately 20 cm above the soil surface</tissue>
    </source>
</reference>
<protein>
    <submittedName>
        <fullName evidence="1">Uncharacterized protein</fullName>
    </submittedName>
</protein>